<reference evidence="2" key="1">
    <citation type="submission" date="2018-04" db="EMBL/GenBank/DDBJ databases">
        <authorList>
            <person name="Liu S."/>
            <person name="Wang Z."/>
            <person name="Li J."/>
        </authorList>
    </citation>
    <scope>NUCLEOTIDE SEQUENCE [LARGE SCALE GENOMIC DNA]</scope>
    <source>
        <strain evidence="2">2189</strain>
    </source>
</reference>
<gene>
    <name evidence="1" type="ORF">DF222_05090</name>
</gene>
<proteinExistence type="predicted"/>
<sequence>MVKKANDRDEGKWTWDGPELLDRQGVTLAYVTADVLTIGQTRLLLEHTIGSMRFRMRATGPDGTFGTIAQSGFTLARLNAQCEDRCYRLERVGPLRRERRIVLADGSVAVTLRPSGPGVLEVYDGPASDGLPLLDSVFLTYGCAQVDAPRRNLRV</sequence>
<evidence type="ECO:0000313" key="2">
    <source>
        <dbReference type="Proteomes" id="UP000244989"/>
    </source>
</evidence>
<dbReference type="EMBL" id="QEEZ01000007">
    <property type="protein sequence ID" value="PWC01954.1"/>
    <property type="molecule type" value="Genomic_DNA"/>
</dbReference>
<protein>
    <submittedName>
        <fullName evidence="1">Uncharacterized protein</fullName>
    </submittedName>
</protein>
<evidence type="ECO:0000313" key="1">
    <source>
        <dbReference type="EMBL" id="PWC01954.1"/>
    </source>
</evidence>
<accession>A0A2U1T7H4</accession>
<dbReference type="Proteomes" id="UP000244989">
    <property type="component" value="Unassembled WGS sequence"/>
</dbReference>
<dbReference type="AlphaFoldDB" id="A0A2U1T7H4"/>
<name>A0A2U1T7H4_9CORY</name>
<keyword evidence="2" id="KW-1185">Reference proteome</keyword>
<comment type="caution">
    <text evidence="1">The sequence shown here is derived from an EMBL/GenBank/DDBJ whole genome shotgun (WGS) entry which is preliminary data.</text>
</comment>
<organism evidence="1 2">
    <name type="scientific">Corynebacterium yudongzhengii</name>
    <dbReference type="NCBI Taxonomy" id="2080740"/>
    <lineage>
        <taxon>Bacteria</taxon>
        <taxon>Bacillati</taxon>
        <taxon>Actinomycetota</taxon>
        <taxon>Actinomycetes</taxon>
        <taxon>Mycobacteriales</taxon>
        <taxon>Corynebacteriaceae</taxon>
        <taxon>Corynebacterium</taxon>
    </lineage>
</organism>